<feature type="transmembrane region" description="Helical" evidence="2">
    <location>
        <begin position="123"/>
        <end position="149"/>
    </location>
</feature>
<feature type="compositionally biased region" description="Basic and acidic residues" evidence="1">
    <location>
        <begin position="199"/>
        <end position="208"/>
    </location>
</feature>
<organism evidence="3 4">
    <name type="scientific">Perkinsus chesapeaki</name>
    <name type="common">Clam parasite</name>
    <name type="synonym">Perkinsus andrewsi</name>
    <dbReference type="NCBI Taxonomy" id="330153"/>
    <lineage>
        <taxon>Eukaryota</taxon>
        <taxon>Sar</taxon>
        <taxon>Alveolata</taxon>
        <taxon>Perkinsozoa</taxon>
        <taxon>Perkinsea</taxon>
        <taxon>Perkinsida</taxon>
        <taxon>Perkinsidae</taxon>
        <taxon>Perkinsus</taxon>
    </lineage>
</organism>
<proteinExistence type="predicted"/>
<evidence type="ECO:0000256" key="2">
    <source>
        <dbReference type="SAM" id="Phobius"/>
    </source>
</evidence>
<dbReference type="AlphaFoldDB" id="A0A7J6LM18"/>
<evidence type="ECO:0000313" key="3">
    <source>
        <dbReference type="EMBL" id="KAF4660277.1"/>
    </source>
</evidence>
<keyword evidence="2" id="KW-0812">Transmembrane</keyword>
<dbReference type="OrthoDB" id="10484982at2759"/>
<keyword evidence="2" id="KW-0472">Membrane</keyword>
<accession>A0A7J6LM18</accession>
<protein>
    <submittedName>
        <fullName evidence="3">Uncharacterized protein</fullName>
    </submittedName>
</protein>
<comment type="caution">
    <text evidence="3">The sequence shown here is derived from an EMBL/GenBank/DDBJ whole genome shotgun (WGS) entry which is preliminary data.</text>
</comment>
<keyword evidence="4" id="KW-1185">Reference proteome</keyword>
<evidence type="ECO:0000256" key="1">
    <source>
        <dbReference type="SAM" id="MobiDB-lite"/>
    </source>
</evidence>
<sequence length="208" mass="21789">MGSQVSKPTSDGIVRTFAREYSSPECSWKCDLLSRLPVDGAHSSSQLIRELTANVSATVKVPASCPAGITIEAESVATQMAKSLCRSLASTAGSHAMAIGDSALISTTRTCSHCTSSTHNRSWWLGAACLTVVSLLASAGVGAAAALYWMGATREDMERIGMKILGKSSQCAEKEDSPEPTEAQSAEDVSPNNTSTTSHADEGWDKVC</sequence>
<dbReference type="EMBL" id="JAAPAO010000419">
    <property type="protein sequence ID" value="KAF4660277.1"/>
    <property type="molecule type" value="Genomic_DNA"/>
</dbReference>
<evidence type="ECO:0000313" key="4">
    <source>
        <dbReference type="Proteomes" id="UP000591131"/>
    </source>
</evidence>
<dbReference type="Proteomes" id="UP000591131">
    <property type="component" value="Unassembled WGS sequence"/>
</dbReference>
<gene>
    <name evidence="3" type="ORF">FOL47_007218</name>
</gene>
<name>A0A7J6LM18_PERCH</name>
<feature type="region of interest" description="Disordered" evidence="1">
    <location>
        <begin position="168"/>
        <end position="208"/>
    </location>
</feature>
<keyword evidence="2" id="KW-1133">Transmembrane helix</keyword>
<reference evidence="3 4" key="1">
    <citation type="submission" date="2020-04" db="EMBL/GenBank/DDBJ databases">
        <title>Perkinsus chesapeaki whole genome sequence.</title>
        <authorList>
            <person name="Bogema D.R."/>
        </authorList>
    </citation>
    <scope>NUCLEOTIDE SEQUENCE [LARGE SCALE GENOMIC DNA]</scope>
    <source>
        <strain evidence="3">ATCC PRA-425</strain>
    </source>
</reference>